<comment type="caution">
    <text evidence="1">The sequence shown here is derived from an EMBL/GenBank/DDBJ whole genome shotgun (WGS) entry which is preliminary data.</text>
</comment>
<dbReference type="Proteomes" id="UP000322234">
    <property type="component" value="Unassembled WGS sequence"/>
</dbReference>
<gene>
    <name evidence="1" type="ORF">E5288_WYG018228</name>
</gene>
<evidence type="ECO:0000313" key="2">
    <source>
        <dbReference type="Proteomes" id="UP000322234"/>
    </source>
</evidence>
<protein>
    <submittedName>
        <fullName evidence="1">Uncharacterized protein</fullName>
    </submittedName>
</protein>
<evidence type="ECO:0000313" key="1">
    <source>
        <dbReference type="EMBL" id="MXQ95676.1"/>
    </source>
</evidence>
<dbReference type="AlphaFoldDB" id="A0A6B0S6T9"/>
<reference evidence="1" key="1">
    <citation type="submission" date="2019-10" db="EMBL/GenBank/DDBJ databases">
        <title>The sequence and de novo assembly of the wild yak genome.</title>
        <authorList>
            <person name="Liu Y."/>
        </authorList>
    </citation>
    <scope>NUCLEOTIDE SEQUENCE [LARGE SCALE GENOMIC DNA]</scope>
    <source>
        <strain evidence="1">WY2019</strain>
    </source>
</reference>
<proteinExistence type="predicted"/>
<name>A0A6B0S6T9_9CETA</name>
<accession>A0A6B0S6T9</accession>
<organism evidence="1 2">
    <name type="scientific">Bos mutus</name>
    <name type="common">wild yak</name>
    <dbReference type="NCBI Taxonomy" id="72004"/>
    <lineage>
        <taxon>Eukaryota</taxon>
        <taxon>Metazoa</taxon>
        <taxon>Chordata</taxon>
        <taxon>Craniata</taxon>
        <taxon>Vertebrata</taxon>
        <taxon>Euteleostomi</taxon>
        <taxon>Mammalia</taxon>
        <taxon>Eutheria</taxon>
        <taxon>Laurasiatheria</taxon>
        <taxon>Artiodactyla</taxon>
        <taxon>Ruminantia</taxon>
        <taxon>Pecora</taxon>
        <taxon>Bovidae</taxon>
        <taxon>Bovinae</taxon>
        <taxon>Bos</taxon>
    </lineage>
</organism>
<dbReference type="EMBL" id="VBQZ03000143">
    <property type="protein sequence ID" value="MXQ95676.1"/>
    <property type="molecule type" value="Genomic_DNA"/>
</dbReference>
<sequence>MEPVPAGLAGRGAPCEDIAVGMELGSPVLLVWKPPLEVTRAYTGGGQAHCCACFAGGAARGRRCRSARGLAVLGRCGWSARLAVTCPAGPGAPLGGQARSSATPGQC</sequence>
<keyword evidence="2" id="KW-1185">Reference proteome</keyword>